<sequence>MEVPEKDFRLKDVANATEEDGQGTAGAITRNGGDVAKAVAPLRKREKPPSSRDTRPSVHGTWDRNSIVVYNVFAYACAREFIENDDIELCSVEKYQRRAYWPKWKDAIQIELDSLTKRTVFEPGVPIPSRLKHVE</sequence>
<gene>
    <name evidence="2" type="ORF">M0R45_034920</name>
</gene>
<proteinExistence type="predicted"/>
<feature type="region of interest" description="Disordered" evidence="1">
    <location>
        <begin position="1"/>
        <end position="60"/>
    </location>
</feature>
<evidence type="ECO:0000256" key="1">
    <source>
        <dbReference type="SAM" id="MobiDB-lite"/>
    </source>
</evidence>
<feature type="compositionally biased region" description="Basic and acidic residues" evidence="1">
    <location>
        <begin position="1"/>
        <end position="12"/>
    </location>
</feature>
<reference evidence="2 3" key="1">
    <citation type="journal article" date="2023" name="G3 (Bethesda)">
        <title>A chromosome-length genome assembly and annotation of blackberry (Rubus argutus, cv. 'Hillquist').</title>
        <authorList>
            <person name="Bruna T."/>
            <person name="Aryal R."/>
            <person name="Dudchenko O."/>
            <person name="Sargent D.J."/>
            <person name="Mead D."/>
            <person name="Buti M."/>
            <person name="Cavallini A."/>
            <person name="Hytonen T."/>
            <person name="Andres J."/>
            <person name="Pham M."/>
            <person name="Weisz D."/>
            <person name="Mascagni F."/>
            <person name="Usai G."/>
            <person name="Natali L."/>
            <person name="Bassil N."/>
            <person name="Fernandez G.E."/>
            <person name="Lomsadze A."/>
            <person name="Armour M."/>
            <person name="Olukolu B."/>
            <person name="Poorten T."/>
            <person name="Britton C."/>
            <person name="Davik J."/>
            <person name="Ashrafi H."/>
            <person name="Aiden E.L."/>
            <person name="Borodovsky M."/>
            <person name="Worthington M."/>
        </authorList>
    </citation>
    <scope>NUCLEOTIDE SEQUENCE [LARGE SCALE GENOMIC DNA]</scope>
    <source>
        <strain evidence="2">PI 553951</strain>
    </source>
</reference>
<organism evidence="2 3">
    <name type="scientific">Rubus argutus</name>
    <name type="common">Southern blackberry</name>
    <dbReference type="NCBI Taxonomy" id="59490"/>
    <lineage>
        <taxon>Eukaryota</taxon>
        <taxon>Viridiplantae</taxon>
        <taxon>Streptophyta</taxon>
        <taxon>Embryophyta</taxon>
        <taxon>Tracheophyta</taxon>
        <taxon>Spermatophyta</taxon>
        <taxon>Magnoliopsida</taxon>
        <taxon>eudicotyledons</taxon>
        <taxon>Gunneridae</taxon>
        <taxon>Pentapetalae</taxon>
        <taxon>rosids</taxon>
        <taxon>fabids</taxon>
        <taxon>Rosales</taxon>
        <taxon>Rosaceae</taxon>
        <taxon>Rosoideae</taxon>
        <taxon>Rosoideae incertae sedis</taxon>
        <taxon>Rubus</taxon>
    </lineage>
</organism>
<evidence type="ECO:0000313" key="2">
    <source>
        <dbReference type="EMBL" id="KAK9910990.1"/>
    </source>
</evidence>
<dbReference type="Proteomes" id="UP001457282">
    <property type="component" value="Unassembled WGS sequence"/>
</dbReference>
<evidence type="ECO:0000313" key="3">
    <source>
        <dbReference type="Proteomes" id="UP001457282"/>
    </source>
</evidence>
<accession>A0AAW1VX01</accession>
<protein>
    <submittedName>
        <fullName evidence="2">Uncharacterized protein</fullName>
    </submittedName>
</protein>
<name>A0AAW1VX01_RUBAR</name>
<keyword evidence="3" id="KW-1185">Reference proteome</keyword>
<dbReference type="AlphaFoldDB" id="A0AAW1VX01"/>
<comment type="caution">
    <text evidence="2">The sequence shown here is derived from an EMBL/GenBank/DDBJ whole genome shotgun (WGS) entry which is preliminary data.</text>
</comment>
<feature type="compositionally biased region" description="Basic and acidic residues" evidence="1">
    <location>
        <begin position="47"/>
        <end position="56"/>
    </location>
</feature>
<dbReference type="EMBL" id="JBEDUW010000007">
    <property type="protein sequence ID" value="KAK9910990.1"/>
    <property type="molecule type" value="Genomic_DNA"/>
</dbReference>